<organism evidence="1 2">
    <name type="scientific">Adhaeribacter swui</name>
    <dbReference type="NCBI Taxonomy" id="2086471"/>
    <lineage>
        <taxon>Bacteria</taxon>
        <taxon>Pseudomonadati</taxon>
        <taxon>Bacteroidota</taxon>
        <taxon>Cytophagia</taxon>
        <taxon>Cytophagales</taxon>
        <taxon>Hymenobacteraceae</taxon>
        <taxon>Adhaeribacter</taxon>
    </lineage>
</organism>
<proteinExistence type="predicted"/>
<gene>
    <name evidence="1" type="ORF">HUW51_12610</name>
</gene>
<protein>
    <submittedName>
        <fullName evidence="1">Gluconate 2-dehydrogenase subunit 3 family protein</fullName>
    </submittedName>
</protein>
<dbReference type="Proteomes" id="UP000515237">
    <property type="component" value="Chromosome"/>
</dbReference>
<dbReference type="InterPro" id="IPR027056">
    <property type="entry name" value="Gluconate_2DH_su3"/>
</dbReference>
<dbReference type="KEGG" id="aswu:HUW51_12610"/>
<sequence>MNRREAIRNIIVFTGGVTFLPAYAGSEGRASVALNNINISAQQEKLLAIIAATLIPKTDTPGADETGAHLFVLKMVDDCYEKADQDKFVGGLDQLEQAAQKRFGKSMLKCSVADRQKLLQEVENKDGFAPEVYAFYQIMKQRTIQGYMTSRYVLDNIKHYTIIPAVKYDGYHRIEN</sequence>
<dbReference type="Pfam" id="PF13618">
    <property type="entry name" value="Gluconate_2-dh3"/>
    <property type="match status" value="1"/>
</dbReference>
<dbReference type="RefSeq" id="WP_185274371.1">
    <property type="nucleotide sequence ID" value="NZ_CP055156.1"/>
</dbReference>
<name>A0A7G7G8N7_9BACT</name>
<evidence type="ECO:0000313" key="2">
    <source>
        <dbReference type="Proteomes" id="UP000515237"/>
    </source>
</evidence>
<evidence type="ECO:0000313" key="1">
    <source>
        <dbReference type="EMBL" id="QNF33521.1"/>
    </source>
</evidence>
<accession>A0A7G7G8N7</accession>
<reference evidence="1 2" key="1">
    <citation type="journal article" date="2018" name="Int. J. Syst. Evol. Microbiol.">
        <title>Adhaeribacter swui sp. nov., isolated from wet mud.</title>
        <authorList>
            <person name="Kim D.U."/>
            <person name="Kim K.W."/>
            <person name="Kang M.S."/>
            <person name="Kim J.Y."/>
            <person name="Jang J.H."/>
            <person name="Kim M.K."/>
        </authorList>
    </citation>
    <scope>NUCLEOTIDE SEQUENCE [LARGE SCALE GENOMIC DNA]</scope>
    <source>
        <strain evidence="1 2">KCTC 52873</strain>
    </source>
</reference>
<keyword evidence="2" id="KW-1185">Reference proteome</keyword>
<dbReference type="EMBL" id="CP055156">
    <property type="protein sequence ID" value="QNF33521.1"/>
    <property type="molecule type" value="Genomic_DNA"/>
</dbReference>
<dbReference type="AlphaFoldDB" id="A0A7G7G8N7"/>